<dbReference type="EMBL" id="JBIEKR010000004">
    <property type="protein sequence ID" value="MFG6272791.1"/>
    <property type="molecule type" value="Genomic_DNA"/>
</dbReference>
<dbReference type="Pfam" id="PF22752">
    <property type="entry name" value="DUF488-N3i"/>
    <property type="match status" value="1"/>
</dbReference>
<dbReference type="OrthoDB" id="9790745at2"/>
<dbReference type="InterPro" id="IPR052552">
    <property type="entry name" value="YeaO-like"/>
</dbReference>
<sequence>MYTIQIKRIYDQPESADGTRILVDRLWPRGISKERAHLDRWAKEIAPSPELRKWYGHDAALYEEFSKRYVAELDMNEAGASFLEDCRAYLQRGNVTLVYAAKDTAHSHALVLQHWLLQALP</sequence>
<dbReference type="EMBL" id="JABAFG010000001">
    <property type="protein sequence ID" value="NME27025.1"/>
    <property type="molecule type" value="Genomic_DNA"/>
</dbReference>
<proteinExistence type="predicted"/>
<name>A0A848BP00_9FIRM</name>
<evidence type="ECO:0000313" key="1">
    <source>
        <dbReference type="EMBL" id="MFG6272791.1"/>
    </source>
</evidence>
<dbReference type="Proteomes" id="UP000591071">
    <property type="component" value="Unassembled WGS sequence"/>
</dbReference>
<evidence type="ECO:0000313" key="2">
    <source>
        <dbReference type="EMBL" id="NME27025.1"/>
    </source>
</evidence>
<protein>
    <submittedName>
        <fullName evidence="2">DUF488 domain-containing protein</fullName>
    </submittedName>
</protein>
<keyword evidence="4" id="KW-1185">Reference proteome</keyword>
<dbReference type="AlphaFoldDB" id="A0A848BP00"/>
<gene>
    <name evidence="1" type="ORF">ACGTZG_06265</name>
    <name evidence="2" type="ORF">HF872_00075</name>
</gene>
<evidence type="ECO:0000313" key="3">
    <source>
        <dbReference type="Proteomes" id="UP000591071"/>
    </source>
</evidence>
<organism evidence="2 3">
    <name type="scientific">Megasphaera hexanoica</name>
    <dbReference type="NCBI Taxonomy" id="1675036"/>
    <lineage>
        <taxon>Bacteria</taxon>
        <taxon>Bacillati</taxon>
        <taxon>Bacillota</taxon>
        <taxon>Negativicutes</taxon>
        <taxon>Veillonellales</taxon>
        <taxon>Veillonellaceae</taxon>
        <taxon>Megasphaera</taxon>
    </lineage>
</organism>
<evidence type="ECO:0000313" key="4">
    <source>
        <dbReference type="Proteomes" id="UP001605989"/>
    </source>
</evidence>
<dbReference type="KEGG" id="mhw:ACT01_03855"/>
<dbReference type="PANTHER" id="PTHR36849:SF1">
    <property type="entry name" value="CYTOPLASMIC PROTEIN"/>
    <property type="match status" value="1"/>
</dbReference>
<dbReference type="PANTHER" id="PTHR36849">
    <property type="entry name" value="CYTOPLASMIC PROTEIN-RELATED"/>
    <property type="match status" value="1"/>
</dbReference>
<dbReference type="Proteomes" id="UP001605989">
    <property type="component" value="Unassembled WGS sequence"/>
</dbReference>
<comment type="caution">
    <text evidence="2">The sequence shown here is derived from an EMBL/GenBank/DDBJ whole genome shotgun (WGS) entry which is preliminary data.</text>
</comment>
<dbReference type="RefSeq" id="WP_075581887.1">
    <property type="nucleotide sequence ID" value="NZ_CP011940.1"/>
</dbReference>
<accession>A0A848BP00</accession>
<reference evidence="1 4" key="2">
    <citation type="submission" date="2024-10" db="EMBL/GenBank/DDBJ databases">
        <authorList>
            <person name="Sang B.-I."/>
            <person name="Prabhaharan D."/>
        </authorList>
    </citation>
    <scope>NUCLEOTIDE SEQUENCE [LARGE SCALE GENOMIC DNA]</scope>
    <source>
        <strain evidence="1 4">MH</strain>
    </source>
</reference>
<reference evidence="2 3" key="1">
    <citation type="submission" date="2020-04" db="EMBL/GenBank/DDBJ databases">
        <authorList>
            <person name="Hitch T.C.A."/>
            <person name="Wylensek D."/>
            <person name="Clavel T."/>
        </authorList>
    </citation>
    <scope>NUCLEOTIDE SEQUENCE [LARGE SCALE GENOMIC DNA]</scope>
    <source>
        <strain evidence="2 3">Oil-RF-744-FAT-WT-6-1</strain>
    </source>
</reference>